<dbReference type="Pfam" id="PF06441">
    <property type="entry name" value="EHN"/>
    <property type="match status" value="1"/>
</dbReference>
<evidence type="ECO:0000313" key="6">
    <source>
        <dbReference type="Proteomes" id="UP000620104"/>
    </source>
</evidence>
<comment type="similarity">
    <text evidence="1">Belongs to the peptidase S33 family.</text>
</comment>
<evidence type="ECO:0000313" key="5">
    <source>
        <dbReference type="EMBL" id="GHJ85818.1"/>
    </source>
</evidence>
<evidence type="ECO:0000256" key="3">
    <source>
        <dbReference type="PIRSR" id="PIRSR001112-1"/>
    </source>
</evidence>
<accession>A0A8H3TRZ4</accession>
<proteinExistence type="inferred from homology"/>
<dbReference type="InterPro" id="IPR029058">
    <property type="entry name" value="AB_hydrolase_fold"/>
</dbReference>
<dbReference type="GO" id="GO:0097176">
    <property type="term" value="P:epoxide metabolic process"/>
    <property type="evidence" value="ECO:0007669"/>
    <property type="project" value="TreeGrafter"/>
</dbReference>
<reference evidence="5" key="1">
    <citation type="submission" date="2020-07" db="EMBL/GenBank/DDBJ databases">
        <title>Draft Genome Sequence of a Deep-Sea Yeast, Naganishia (Cryptococcus) liquefaciens strain N6.</title>
        <authorList>
            <person name="Han Y.W."/>
            <person name="Kajitani R."/>
            <person name="Morimoto H."/>
            <person name="Parhat M."/>
            <person name="Tsubouchi H."/>
            <person name="Bakenova O."/>
            <person name="Ogata M."/>
            <person name="Argunhan B."/>
            <person name="Aoki R."/>
            <person name="Kajiwara S."/>
            <person name="Itoh T."/>
            <person name="Iwasaki H."/>
        </authorList>
    </citation>
    <scope>NUCLEOTIDE SEQUENCE</scope>
    <source>
        <strain evidence="5">N6</strain>
    </source>
</reference>
<dbReference type="PIRSF" id="PIRSF001112">
    <property type="entry name" value="Epoxide_hydrolase"/>
    <property type="match status" value="1"/>
</dbReference>
<dbReference type="GO" id="GO:0004301">
    <property type="term" value="F:epoxide hydrolase activity"/>
    <property type="evidence" value="ECO:0007669"/>
    <property type="project" value="TreeGrafter"/>
</dbReference>
<evidence type="ECO:0000256" key="1">
    <source>
        <dbReference type="ARBA" id="ARBA00010088"/>
    </source>
</evidence>
<feature type="domain" description="Epoxide hydrolase N-terminal" evidence="4">
    <location>
        <begin position="15"/>
        <end position="128"/>
    </location>
</feature>
<dbReference type="Proteomes" id="UP000620104">
    <property type="component" value="Unassembled WGS sequence"/>
</dbReference>
<dbReference type="InterPro" id="IPR010497">
    <property type="entry name" value="Epoxide_hydro_N"/>
</dbReference>
<keyword evidence="6" id="KW-1185">Reference proteome</keyword>
<sequence length="416" mass="46912">MPSHAHPFHNATIPVKPFRLSHTQQQVDDMKTLIRLSPLGPATYENDPARDEKMGISMQSMREIKEAWLEYDWLARQEDLNALPQYIAQVVDTDSKTGKEHTFDVHFVGKMSEIEEAIPLILLHGWPGMGLFELTPMIEALKTAGAPPLHLIIMDFPGYLYSSPPPLDADFSLEGMMRVAHGLMMGLGFKEYAAQGGDLGAFVSRLLACRYKECKAIHVNMVPLRADLPAFKDIQLNDRDRARMKRFHEFNNTGSGYAIEHATRPSTIGFALAASPLALAAWVGEKLHEWTDETPPMSVVLQWLTLYWLTQTFPTSIYAYRHTMFEQKDPTTRPGESAKDFTKPMTGTYVDKPMGYSLFEYELLPTPISWAEKTGNLVSSAEHQHGGHFAATEHPDLLAQDVVEFLKVAWPARKRD</sequence>
<dbReference type="InterPro" id="IPR016292">
    <property type="entry name" value="Epoxide_hydrolase"/>
</dbReference>
<comment type="caution">
    <text evidence="5">The sequence shown here is derived from an EMBL/GenBank/DDBJ whole genome shotgun (WGS) entry which is preliminary data.</text>
</comment>
<organism evidence="5 6">
    <name type="scientific">Naganishia liquefaciens</name>
    <dbReference type="NCBI Taxonomy" id="104408"/>
    <lineage>
        <taxon>Eukaryota</taxon>
        <taxon>Fungi</taxon>
        <taxon>Dikarya</taxon>
        <taxon>Basidiomycota</taxon>
        <taxon>Agaricomycotina</taxon>
        <taxon>Tremellomycetes</taxon>
        <taxon>Filobasidiales</taxon>
        <taxon>Filobasidiaceae</taxon>
        <taxon>Naganishia</taxon>
    </lineage>
</organism>
<name>A0A8H3TRZ4_9TREE</name>
<keyword evidence="2" id="KW-0378">Hydrolase</keyword>
<feature type="active site" description="Proton donor" evidence="3">
    <location>
        <position position="320"/>
    </location>
</feature>
<dbReference type="OrthoDB" id="7130006at2759"/>
<dbReference type="PANTHER" id="PTHR21661">
    <property type="entry name" value="EPOXIDE HYDROLASE 1-RELATED"/>
    <property type="match status" value="1"/>
</dbReference>
<gene>
    <name evidence="5" type="ORF">NliqN6_2220</name>
</gene>
<dbReference type="Gene3D" id="3.40.50.1820">
    <property type="entry name" value="alpha/beta hydrolase"/>
    <property type="match status" value="1"/>
</dbReference>
<protein>
    <recommendedName>
        <fullName evidence="4">Epoxide hydrolase N-terminal domain-containing protein</fullName>
    </recommendedName>
</protein>
<evidence type="ECO:0000256" key="2">
    <source>
        <dbReference type="ARBA" id="ARBA00022801"/>
    </source>
</evidence>
<dbReference type="PANTHER" id="PTHR21661:SF39">
    <property type="entry name" value="HYDROLASE, PUTATIVE (AFU_ORTHOLOGUE AFUA_3G08960)-RELATED"/>
    <property type="match status" value="1"/>
</dbReference>
<dbReference type="SUPFAM" id="SSF53474">
    <property type="entry name" value="alpha/beta-Hydrolases"/>
    <property type="match status" value="1"/>
</dbReference>
<feature type="active site" description="Proton acceptor" evidence="3">
    <location>
        <position position="388"/>
    </location>
</feature>
<feature type="active site" description="Nucleophile" evidence="3">
    <location>
        <position position="198"/>
    </location>
</feature>
<dbReference type="AlphaFoldDB" id="A0A8H3TRZ4"/>
<evidence type="ECO:0000259" key="4">
    <source>
        <dbReference type="Pfam" id="PF06441"/>
    </source>
</evidence>
<dbReference type="EMBL" id="BLZA01000013">
    <property type="protein sequence ID" value="GHJ85818.1"/>
    <property type="molecule type" value="Genomic_DNA"/>
</dbReference>